<sequence>MRYKVRDIFEATGRHWHLDDDFEYPLNPNVRYTPRVITEMRREYQYRIELSEVLIFDCRSFNIPIPRRRAVAMPTDTPQLLQRALHRIREEVNRMQMRLSRYNYQRLANERREEGLMAEANFYIEASMNEDVQSDIQMSDDDEEL</sequence>
<comment type="caution">
    <text evidence="1">The sequence shown here is derived from an EMBL/GenBank/DDBJ whole genome shotgun (WGS) entry which is preliminary data.</text>
</comment>
<dbReference type="EMBL" id="CM037155">
    <property type="protein sequence ID" value="KAH7847362.1"/>
    <property type="molecule type" value="Genomic_DNA"/>
</dbReference>
<evidence type="ECO:0000313" key="2">
    <source>
        <dbReference type="Proteomes" id="UP000828048"/>
    </source>
</evidence>
<name>A0ACB7Y1K7_9ERIC</name>
<organism evidence="1 2">
    <name type="scientific">Vaccinium darrowii</name>
    <dbReference type="NCBI Taxonomy" id="229202"/>
    <lineage>
        <taxon>Eukaryota</taxon>
        <taxon>Viridiplantae</taxon>
        <taxon>Streptophyta</taxon>
        <taxon>Embryophyta</taxon>
        <taxon>Tracheophyta</taxon>
        <taxon>Spermatophyta</taxon>
        <taxon>Magnoliopsida</taxon>
        <taxon>eudicotyledons</taxon>
        <taxon>Gunneridae</taxon>
        <taxon>Pentapetalae</taxon>
        <taxon>asterids</taxon>
        <taxon>Ericales</taxon>
        <taxon>Ericaceae</taxon>
        <taxon>Vaccinioideae</taxon>
        <taxon>Vaccinieae</taxon>
        <taxon>Vaccinium</taxon>
    </lineage>
</organism>
<protein>
    <submittedName>
        <fullName evidence="1">Uncharacterized protein</fullName>
    </submittedName>
</protein>
<gene>
    <name evidence="1" type="ORF">Vadar_025257</name>
</gene>
<evidence type="ECO:0000313" key="1">
    <source>
        <dbReference type="EMBL" id="KAH7847362.1"/>
    </source>
</evidence>
<reference evidence="1 2" key="1">
    <citation type="journal article" date="2021" name="Hortic Res">
        <title>High-quality reference genome and annotation aids understanding of berry development for evergreen blueberry (Vaccinium darrowii).</title>
        <authorList>
            <person name="Yu J."/>
            <person name="Hulse-Kemp A.M."/>
            <person name="Babiker E."/>
            <person name="Staton M."/>
        </authorList>
    </citation>
    <scope>NUCLEOTIDE SEQUENCE [LARGE SCALE GENOMIC DNA]</scope>
    <source>
        <strain evidence="2">cv. NJ 8807/NJ 8810</strain>
        <tissue evidence="1">Young leaf</tissue>
    </source>
</reference>
<proteinExistence type="predicted"/>
<keyword evidence="2" id="KW-1185">Reference proteome</keyword>
<accession>A0ACB7Y1K7</accession>
<dbReference type="Proteomes" id="UP000828048">
    <property type="component" value="Chromosome 5"/>
</dbReference>